<evidence type="ECO:0000256" key="3">
    <source>
        <dbReference type="ARBA" id="ARBA00022692"/>
    </source>
</evidence>
<keyword evidence="2" id="KW-1003">Cell membrane</keyword>
<reference evidence="7 8" key="1">
    <citation type="submission" date="2015-11" db="EMBL/GenBank/DDBJ databases">
        <title>Draft Genome Sequence of the Strain BR 10423 (Rhizobium sp.) isolated from nodules of Mimosa pudica.</title>
        <authorList>
            <person name="Barauna A.C."/>
            <person name="Zilli J.E."/>
            <person name="Simoes-Araujo J.L."/>
            <person name="Reis V.M."/>
            <person name="James E.K."/>
            <person name="Reis F.B.Jr."/>
            <person name="Rouws L.F."/>
            <person name="Passos S.R."/>
            <person name="Gois S.R."/>
        </authorList>
    </citation>
    <scope>NUCLEOTIDE SEQUENCE [LARGE SCALE GENOMIC DNA]</scope>
    <source>
        <strain evidence="7 8">BR10423</strain>
    </source>
</reference>
<keyword evidence="4 6" id="KW-1133">Transmembrane helix</keyword>
<feature type="transmembrane region" description="Helical" evidence="6">
    <location>
        <begin position="63"/>
        <end position="79"/>
    </location>
</feature>
<accession>A0A120FNX7</accession>
<evidence type="ECO:0000256" key="6">
    <source>
        <dbReference type="SAM" id="Phobius"/>
    </source>
</evidence>
<evidence type="ECO:0000256" key="4">
    <source>
        <dbReference type="ARBA" id="ARBA00022989"/>
    </source>
</evidence>
<feature type="transmembrane region" description="Helical" evidence="6">
    <location>
        <begin position="85"/>
        <end position="105"/>
    </location>
</feature>
<dbReference type="EMBL" id="LNCD01000042">
    <property type="protein sequence ID" value="KWV56102.1"/>
    <property type="molecule type" value="Genomic_DNA"/>
</dbReference>
<evidence type="ECO:0000313" key="8">
    <source>
        <dbReference type="Proteomes" id="UP000068164"/>
    </source>
</evidence>
<protein>
    <recommendedName>
        <fullName evidence="9">ABC transporter permease</fullName>
    </recommendedName>
</protein>
<sequence length="333" mass="35667">MNPSILIGRVLLLAGVVFLLAAPSLLSLRGLQLSTEFLTLLVLALMWNLLAGYADIVTVGQHAFVGIGAYAFFGFLVFAEMNPYLSVLLAGLVALVLAAPIMAIIFRLRAGYLAVGSWVVAETLMLLAGKLPTFGGGSGKSMPVATVKQFGGSAIERYVNIYWLALALAVVALLATWYLIRTRVGVGLTAMRDSEEGAGAIGVNLHRTRILCFLWTAPFLGIAGAIITSQKLRVAPPASFSIIDWTVYVIFIVVIGGIGSFEGPIIGTIVFFFLRETLADLGVWHLIILGAVSITVVLIEPKGIWGILRRFLPGDLIPLGHRPKSRPQPKSAE</sequence>
<dbReference type="CDD" id="cd06581">
    <property type="entry name" value="TM_PBP1_LivM_like"/>
    <property type="match status" value="1"/>
</dbReference>
<feature type="transmembrane region" description="Helical" evidence="6">
    <location>
        <begin position="281"/>
        <end position="299"/>
    </location>
</feature>
<comment type="caution">
    <text evidence="7">The sequence shown here is derived from an EMBL/GenBank/DDBJ whole genome shotgun (WGS) entry which is preliminary data.</text>
</comment>
<evidence type="ECO:0008006" key="9">
    <source>
        <dbReference type="Google" id="ProtNLM"/>
    </source>
</evidence>
<gene>
    <name evidence="7" type="ORF">AS026_34830</name>
</gene>
<keyword evidence="3 6" id="KW-0812">Transmembrane</keyword>
<feature type="transmembrane region" description="Helical" evidence="6">
    <location>
        <begin position="37"/>
        <end position="56"/>
    </location>
</feature>
<name>A0A120FNX7_9HYPH</name>
<evidence type="ECO:0000256" key="1">
    <source>
        <dbReference type="ARBA" id="ARBA00004651"/>
    </source>
</evidence>
<dbReference type="OrthoDB" id="9804361at2"/>
<evidence type="ECO:0000313" key="7">
    <source>
        <dbReference type="EMBL" id="KWV56102.1"/>
    </source>
</evidence>
<dbReference type="GO" id="GO:0015658">
    <property type="term" value="F:branched-chain amino acid transmembrane transporter activity"/>
    <property type="evidence" value="ECO:0007669"/>
    <property type="project" value="InterPro"/>
</dbReference>
<dbReference type="RefSeq" id="WP_063805916.1">
    <property type="nucleotide sequence ID" value="NZ_LNCD01000042.1"/>
</dbReference>
<comment type="subcellular location">
    <subcellularLocation>
        <location evidence="1">Cell membrane</location>
        <topology evidence="1">Multi-pass membrane protein</topology>
    </subcellularLocation>
</comment>
<feature type="transmembrane region" description="Helical" evidence="6">
    <location>
        <begin position="210"/>
        <end position="227"/>
    </location>
</feature>
<keyword evidence="8" id="KW-1185">Reference proteome</keyword>
<dbReference type="PANTHER" id="PTHR30482">
    <property type="entry name" value="HIGH-AFFINITY BRANCHED-CHAIN AMINO ACID TRANSPORT SYSTEM PERMEASE"/>
    <property type="match status" value="1"/>
</dbReference>
<dbReference type="InterPro" id="IPR001851">
    <property type="entry name" value="ABC_transp_permease"/>
</dbReference>
<feature type="transmembrane region" description="Helical" evidence="6">
    <location>
        <begin position="112"/>
        <end position="131"/>
    </location>
</feature>
<dbReference type="GO" id="GO:0005886">
    <property type="term" value="C:plasma membrane"/>
    <property type="evidence" value="ECO:0007669"/>
    <property type="project" value="UniProtKB-SubCell"/>
</dbReference>
<organism evidence="7 8">
    <name type="scientific">Rhizobium altiplani</name>
    <dbReference type="NCBI Taxonomy" id="1864509"/>
    <lineage>
        <taxon>Bacteria</taxon>
        <taxon>Pseudomonadati</taxon>
        <taxon>Pseudomonadota</taxon>
        <taxon>Alphaproteobacteria</taxon>
        <taxon>Hyphomicrobiales</taxon>
        <taxon>Rhizobiaceae</taxon>
        <taxon>Rhizobium/Agrobacterium group</taxon>
        <taxon>Rhizobium</taxon>
    </lineage>
</organism>
<dbReference type="PANTHER" id="PTHR30482:SF17">
    <property type="entry name" value="ABC TRANSPORTER ATP-BINDING PROTEIN"/>
    <property type="match status" value="1"/>
</dbReference>
<feature type="transmembrane region" description="Helical" evidence="6">
    <location>
        <begin position="161"/>
        <end position="180"/>
    </location>
</feature>
<feature type="transmembrane region" description="Helical" evidence="6">
    <location>
        <begin position="247"/>
        <end position="274"/>
    </location>
</feature>
<evidence type="ECO:0000256" key="5">
    <source>
        <dbReference type="ARBA" id="ARBA00023136"/>
    </source>
</evidence>
<dbReference type="Proteomes" id="UP000068164">
    <property type="component" value="Unassembled WGS sequence"/>
</dbReference>
<evidence type="ECO:0000256" key="2">
    <source>
        <dbReference type="ARBA" id="ARBA00022475"/>
    </source>
</evidence>
<dbReference type="Pfam" id="PF02653">
    <property type="entry name" value="BPD_transp_2"/>
    <property type="match status" value="1"/>
</dbReference>
<dbReference type="InterPro" id="IPR043428">
    <property type="entry name" value="LivM-like"/>
</dbReference>
<keyword evidence="5 6" id="KW-0472">Membrane</keyword>
<proteinExistence type="predicted"/>
<dbReference type="AlphaFoldDB" id="A0A120FNX7"/>